<dbReference type="InterPro" id="IPR013785">
    <property type="entry name" value="Aldolase_TIM"/>
</dbReference>
<evidence type="ECO:0000256" key="13">
    <source>
        <dbReference type="ARBA" id="ARBA00022722"/>
    </source>
</evidence>
<dbReference type="InterPro" id="IPR008289">
    <property type="entry name" value="Pentafunct_AroM"/>
</dbReference>
<evidence type="ECO:0000256" key="27">
    <source>
        <dbReference type="ARBA" id="ARBA00023163"/>
    </source>
</evidence>
<comment type="catalytic activity">
    <reaction evidence="36">
        <text>shikimate + NADP(+) = 3-dehydroshikimate + NADPH + H(+)</text>
        <dbReference type="Rhea" id="RHEA:17737"/>
        <dbReference type="ChEBI" id="CHEBI:15378"/>
        <dbReference type="ChEBI" id="CHEBI:16630"/>
        <dbReference type="ChEBI" id="CHEBI:36208"/>
        <dbReference type="ChEBI" id="CHEBI:57783"/>
        <dbReference type="ChEBI" id="CHEBI:58349"/>
        <dbReference type="EC" id="1.1.1.25"/>
    </reaction>
</comment>
<dbReference type="VEuPathDB" id="FungiDB:An08g06800"/>
<keyword evidence="26 36" id="KW-0057">Aromatic amino acid biosynthesis</keyword>
<evidence type="ECO:0000256" key="28">
    <source>
        <dbReference type="ARBA" id="ARBA00023239"/>
    </source>
</evidence>
<dbReference type="InterPro" id="IPR056179">
    <property type="entry name" value="DHQS_C"/>
</dbReference>
<dbReference type="InterPro" id="IPR041412">
    <property type="entry name" value="Xrn1_helical"/>
</dbReference>
<evidence type="ECO:0000256" key="29">
    <source>
        <dbReference type="ARBA" id="ARBA00023242"/>
    </source>
</evidence>
<evidence type="ECO:0000256" key="19">
    <source>
        <dbReference type="ARBA" id="ARBA00022833"/>
    </source>
</evidence>
<organism evidence="40 41">
    <name type="scientific">Aspergillus niger</name>
    <dbReference type="NCBI Taxonomy" id="5061"/>
    <lineage>
        <taxon>Eukaryota</taxon>
        <taxon>Fungi</taxon>
        <taxon>Dikarya</taxon>
        <taxon>Ascomycota</taxon>
        <taxon>Pezizomycotina</taxon>
        <taxon>Eurotiomycetes</taxon>
        <taxon>Eurotiomycetidae</taxon>
        <taxon>Eurotiales</taxon>
        <taxon>Aspergillaceae</taxon>
        <taxon>Aspergillus</taxon>
        <taxon>Aspergillus subgen. Circumdati</taxon>
    </lineage>
</organism>
<dbReference type="GO" id="GO:0003866">
    <property type="term" value="F:3-phosphoshikimate 1-carboxyvinyltransferase activity"/>
    <property type="evidence" value="ECO:0007669"/>
    <property type="project" value="UniProtKB-UniRule"/>
</dbReference>
<feature type="region of interest" description="EPSP synthase" evidence="36">
    <location>
        <begin position="1468"/>
        <end position="1913"/>
    </location>
</feature>
<dbReference type="GO" id="GO:0005524">
    <property type="term" value="F:ATP binding"/>
    <property type="evidence" value="ECO:0007669"/>
    <property type="project" value="UniProtKB-UniRule"/>
</dbReference>
<comment type="catalytic activity">
    <reaction evidence="36">
        <text>7-phospho-2-dehydro-3-deoxy-D-arabino-heptonate = 3-dehydroquinate + phosphate</text>
        <dbReference type="Rhea" id="RHEA:21968"/>
        <dbReference type="ChEBI" id="CHEBI:32364"/>
        <dbReference type="ChEBI" id="CHEBI:43474"/>
        <dbReference type="ChEBI" id="CHEBI:58394"/>
        <dbReference type="EC" id="4.2.3.4"/>
    </reaction>
</comment>
<evidence type="ECO:0000313" key="40">
    <source>
        <dbReference type="EMBL" id="GAQ41877.1"/>
    </source>
</evidence>
<evidence type="ECO:0000256" key="6">
    <source>
        <dbReference type="ARBA" id="ARBA00009948"/>
    </source>
</evidence>
<evidence type="ECO:0000256" key="35">
    <source>
        <dbReference type="ARBA" id="ARBA00054455"/>
    </source>
</evidence>
<dbReference type="UniPathway" id="UPA00053">
    <property type="reaction ID" value="UER00085"/>
</dbReference>
<dbReference type="InterPro" id="IPR036968">
    <property type="entry name" value="Enolpyruvate_Tfrase_sf"/>
</dbReference>
<feature type="domain" description="CCHC-type" evidence="39">
    <location>
        <begin position="270"/>
        <end position="284"/>
    </location>
</feature>
<feature type="binding site" evidence="36">
    <location>
        <position position="1265"/>
    </location>
    <ligand>
        <name>Zn(2+)</name>
        <dbReference type="ChEBI" id="CHEBI:29105"/>
        <note>catalytic</note>
    </ligand>
</feature>
<dbReference type="GO" id="GO:0008652">
    <property type="term" value="P:amino acid biosynthetic process"/>
    <property type="evidence" value="ECO:0007669"/>
    <property type="project" value="UniProtKB-KW"/>
</dbReference>
<keyword evidence="27" id="KW-0804">Transcription</keyword>
<keyword evidence="15 36" id="KW-0547">Nucleotide-binding</keyword>
<dbReference type="HAMAP" id="MF_00210">
    <property type="entry name" value="EPSP_synth"/>
    <property type="match status" value="1"/>
</dbReference>
<dbReference type="InterPro" id="IPR030960">
    <property type="entry name" value="DHQS/DOIS_N"/>
</dbReference>
<feature type="binding site" evidence="36">
    <location>
        <position position="1190"/>
    </location>
    <ligand>
        <name>NAD(+)</name>
        <dbReference type="ChEBI" id="CHEBI:57540"/>
    </ligand>
</feature>
<dbReference type="SUPFAM" id="SSF52540">
    <property type="entry name" value="P-loop containing nucleoside triphosphate hydrolases"/>
    <property type="match status" value="1"/>
</dbReference>
<keyword evidence="11" id="KW-0507">mRNA processing</keyword>
<dbReference type="Pfam" id="PF01761">
    <property type="entry name" value="DHQ_synthase"/>
    <property type="match status" value="1"/>
</dbReference>
<dbReference type="FunFam" id="3.40.50.12390:FF:000005">
    <property type="entry name" value="5'-3' exoribonuclease 2"/>
    <property type="match status" value="1"/>
</dbReference>
<comment type="pathway">
    <text evidence="36">Metabolic intermediate biosynthesis; chorismate biosynthesis; chorismate from D-erythrose 4-phosphate and phosphoenolpyruvate: step 3/7.</text>
</comment>
<feature type="binding site" evidence="36">
    <location>
        <begin position="1265"/>
        <end position="1268"/>
    </location>
    <ligand>
        <name>7-phospho-2-dehydro-3-deoxy-D-arabino-heptonate</name>
        <dbReference type="ChEBI" id="CHEBI:58394"/>
    </ligand>
</feature>
<dbReference type="OrthoDB" id="197068at2759"/>
<feature type="region of interest" description="Disordered" evidence="38">
    <location>
        <begin position="992"/>
        <end position="1051"/>
    </location>
</feature>
<feature type="binding site" evidence="36">
    <location>
        <position position="1261"/>
    </location>
    <ligand>
        <name>NAD(+)</name>
        <dbReference type="ChEBI" id="CHEBI:57540"/>
    </ligand>
</feature>
<dbReference type="FunFam" id="3.65.10.10:FF:000007">
    <property type="entry name" value="Pentafunctional AROM polypeptide"/>
    <property type="match status" value="1"/>
</dbReference>
<dbReference type="EC" id="2.7.1.71" evidence="36"/>
<evidence type="ECO:0000256" key="12">
    <source>
        <dbReference type="ARBA" id="ARBA00022679"/>
    </source>
</evidence>
<dbReference type="PANTHER" id="PTHR12341">
    <property type="entry name" value="5'-&gt;3' EXORIBONUCLEASE"/>
    <property type="match status" value="1"/>
</dbReference>
<comment type="catalytic activity">
    <reaction evidence="34 36">
        <text>shikimate + ATP = 3-phosphoshikimate + ADP + H(+)</text>
        <dbReference type="Rhea" id="RHEA:13121"/>
        <dbReference type="ChEBI" id="CHEBI:15378"/>
        <dbReference type="ChEBI" id="CHEBI:30616"/>
        <dbReference type="ChEBI" id="CHEBI:36208"/>
        <dbReference type="ChEBI" id="CHEBI:145989"/>
        <dbReference type="ChEBI" id="CHEBI:456216"/>
        <dbReference type="EC" id="2.7.1.71"/>
    </reaction>
</comment>
<dbReference type="Pfam" id="PF01487">
    <property type="entry name" value="DHquinase_I"/>
    <property type="match status" value="1"/>
</dbReference>
<comment type="pathway">
    <text evidence="4 36">Metabolic intermediate biosynthesis; chorismate biosynthesis; chorismate from D-erythrose 4-phosphate and phosphoenolpyruvate: step 5/7.</text>
</comment>
<dbReference type="EC" id="2.5.1.19" evidence="36"/>
<dbReference type="Pfam" id="PF00275">
    <property type="entry name" value="EPSP_synthase"/>
    <property type="match status" value="1"/>
</dbReference>
<dbReference type="PaxDb" id="5061-CADANGAP00006872"/>
<dbReference type="Gene3D" id="1.20.1090.10">
    <property type="entry name" value="Dehydroquinate synthase-like - alpha domain"/>
    <property type="match status" value="1"/>
</dbReference>
<feature type="active site" description="Proton acceptor; for 3-dehydroquinate synthase activity" evidence="36">
    <location>
        <position position="1346"/>
    </location>
</feature>
<dbReference type="GO" id="GO:0006353">
    <property type="term" value="P:DNA-templated transcription termination"/>
    <property type="evidence" value="ECO:0007669"/>
    <property type="project" value="UniProtKB-KW"/>
</dbReference>
<comment type="similarity">
    <text evidence="36">In the 4th section; belongs to the type-I 3-dehydroquinase family.</text>
</comment>
<evidence type="ECO:0000256" key="15">
    <source>
        <dbReference type="ARBA" id="ARBA00022741"/>
    </source>
</evidence>
<evidence type="ECO:0000256" key="37">
    <source>
        <dbReference type="PROSITE-ProRule" id="PRU00047"/>
    </source>
</evidence>
<evidence type="ECO:0000256" key="1">
    <source>
        <dbReference type="ARBA" id="ARBA00004123"/>
    </source>
</evidence>
<evidence type="ECO:0000256" key="26">
    <source>
        <dbReference type="ARBA" id="ARBA00023141"/>
    </source>
</evidence>
<dbReference type="CDD" id="cd18673">
    <property type="entry name" value="PIN_XRN1-2-like"/>
    <property type="match status" value="1"/>
</dbReference>
<proteinExistence type="inferred from homology"/>
<feature type="binding site" evidence="36">
    <location>
        <position position="1342"/>
    </location>
    <ligand>
        <name>Zn(2+)</name>
        <dbReference type="ChEBI" id="CHEBI:29105"/>
        <note>catalytic</note>
    </ligand>
</feature>
<sequence>MGVPALFRWLSNKYPKIISPVIEEFPQEINGEEVPVDTTRPNPNGDEMDNLYLDMNGIVHPCTHPEGKPPPSNEQEMMLEIFKYTDRVVNMVRPRKLLMIAVDGVAPRAKMNQQRARRFRSAQEAREADEKKEEFRKMLERQNGKKEDEDMQEQVIQKTWDSNVITPGTPFMDILAAALRYWIAYKLNTDPAWEKLKIIISDATVPGEGEHKIMEFVRSQRASPEHDPNTRHVIYGLDADLIMLGLATHEPYFRVLREDVFFQESRARTCRLCGQAGHKAEECKGQAKEKNGEFDEKGKGTSLKPFIWLNVSILREYLAAELYVPQQPFPFDLERALDDWVFMCFFVGNDFLPHLPSLDIRENGIDTLIAIWRDNIPVMGGYLTEDGHVDLKRAQLILQGLAKQEDAIFRRRRQAEERRAANEKRRKQEAQAREEGARKRRKSSPNYEAYETPAGNPSGGRSKGAADSAPPNAVELITPQRGELTREARQLTHSMVTNRGAVYKANMANKSAAAILKSKLMKGSEAEEPSENTEESGSEAPEPSEEKTEEQTSPSVLGKRKADEVAEEAATTPTKKPSAGDSQNDELPPDTVRLWEEGYADRYYEQKFGVDPEDKEFRHKVARAYAEGLAWVLRYYFQGCPSWTWYYPYHYAPFAADFVDIGEMELQFEKGTPFKPFEQLMGVLPASSNHAIPEVFHDLMSDPDSEIIDFYPEDFPVDLNGKKFAWQGVVLLPFIDEKRLLAAMEKKYPLLSDDEKLRNCVGRDVLLISESHPLYHDLVANFYSKKQGAPKYSINQRISEGLAGKVERNESYIPHSSLVSSLEEYGMPSLDDDRSLTVNYEIPKSKHVHKSMLLRGAKLPPPTLDNADIQAVKNKAHHSGRFHGGAPLRNGHRGGRINYASERPNPFAAHLDPKFMPPGNSGGAPTGMPSGWVPPNAGGGGYNRGPPPPPRGGGGGGGYHQRSHYGGGGGGDSYNQQMGNYDYYGRNQQGYYQQQGSYGGSNHNNAYRGRSSNYGGSDQRGGYSRGGYSGRDHYSSRNSGGGGGGGYGRETHWHLIPELTTSPFPPDILRTMSEPTKISILGRESIVADFGLWRNYVAKDLINGLSSTTYVLVTDTNIGSLYTPSFQKAFEQAAAAVSPKPRLLVYHAAPGEVSKSRQTKADIEDWMLSQSPPCGRDTVVIALGGGVIGDLTGFVASTYMRGVRYVQVPTTLLAMVDSSIGGKTAIDTPLGKNLIGAIWQPSRIYIDLEFLETLPVREFINGMAEVIKTAAISSEEEFTALEDNAETILSAVRRVVQPGQRRFEGIEDILKARILASARHKAYVVSADEREGGLRNLLNWGHSIGHAIEAILTPQVLHGECVAIGMVKEAELARHLGILKGVAVARIVKCLSAYGLPTSLKDARIKKLTAGKHCSVDQLLFNMALDKKNDGPKKKVVLLSAIGRTYEPRASVVPNEDISVVLAPSIEVYPGVATSSNVICTPPGSKSISNRALVLAALGSGTCRIKNLLHSDDTEVMLNALERLGACTFSWEEEGEVLVVNGKGGDLQATSHPLYLGNAGTASRFLTTVATLATPTDVDSNVLTGNNRMKQRPIGDLVDALTANGASVEYMERKGSLPLKIAASGGFAGGQINLAAKVSSQYVSSLLMCAPYAKEPVTLKLVGGKPISQPYIDMTTAMMRSFGIDVKKSTTEEHTYHIPQGRYVNPAEYMVESDASSATYPLAIAAITGTTCTVPNIGSKSLQGDARFAVDVLRPMGCTVEQTDSSTTVTGAPGGVLRPLPNVDMEPMTDAFLTASVLAAVARGDGSNHTTRIYGIANQRVKECNRIKAMKDELAKFGVICREHDDGIEIDGIDRTSLRQPAGGVFCYDDHRVAFSFSVLSLVTPQSTLILERECVGKTWPGWWDSLKQLFSVKLEGKELKEDEAAALTQAEKSSASIFIIGMRGAGKTTSGQWVAKTLNRPFLDLDTELEATEGMSIPDIIKQRGWQGFRDAELSLLQRTLKERSTGYVFACGGGIVEIPEARKLLIDYHKTKGNVLLIMRDIKQVMDFLSIDKTRPAYVEDMMGVWLRRKPWFQECSNIQYYSQTAASGGLARASEDFKRFLRTVTGEVDSLSTIKRKEHSFFVSLTLPDLRNASDILKKVCVGSDAVELRVDLLEDPTMDGDIPSVDYVAEQLSFLRSHVTLPVIYTIRTKSQGGRFPDDAHAEALELYRLAFRSGLEFVDLEIAFPDEMLRTVTEQKGYSRIIASHHDPKGELSWSNMSWTKYYNRALEYGDVIKLVGVAKNLDDNNALRNFKNWAASAHDVPLIAINMGDNGQLSRILNGFMTPVSHPSLPFKAAPGQLSAAEIRRGLSLMGEIQPKKFAIFGTPISQSRSPALHNTLFAQSGLPHEYSRLETAQAEDVKDFIRSPNFGGASVTIPLKLDIMPLLDEIAPDAEIIGAVNTIVPVSQGKGQPARLVGYNTDWQGMTLSLRNAGVYGCNGDASAVVVGGGGTARAAIYSLHNMGYSPIYIIGRSPAKLESMVQTFPSSYNIRIVDTIDALDTIPKVAIGTIPADKPIDSGMRETLCHMFARAQEIDADMVKSVEKVPRVLVEMAYKPSVTTLMQLANDAGWHTVPGLEVLVGQGWYQYQRWTGISPLYDDAREAVIGSPDPNSA</sequence>
<feature type="binding site" evidence="36">
    <location>
        <position position="1217"/>
    </location>
    <ligand>
        <name>7-phospho-2-dehydro-3-deoxy-D-arabino-heptonate</name>
        <dbReference type="ChEBI" id="CHEBI:58394"/>
    </ligand>
</feature>
<dbReference type="SUPFAM" id="SSF56796">
    <property type="entry name" value="Dehydroquinate synthase-like"/>
    <property type="match status" value="1"/>
</dbReference>
<dbReference type="InterPro" id="IPR013708">
    <property type="entry name" value="Shikimate_DH-bd_N"/>
</dbReference>
<feature type="binding site" evidence="36">
    <location>
        <position position="1201"/>
    </location>
    <ligand>
        <name>7-phospho-2-dehydro-3-deoxy-D-arabino-heptonate</name>
        <dbReference type="ChEBI" id="CHEBI:58394"/>
    </ligand>
</feature>
<protein>
    <recommendedName>
        <fullName evidence="36">Pentafunctional AROM polypeptide</fullName>
    </recommendedName>
    <domain>
        <recommendedName>
            <fullName evidence="36">3-dehydroquinate synthase</fullName>
            <shortName evidence="36">DHQS</shortName>
            <ecNumber evidence="36">4.2.3.4</ecNumber>
        </recommendedName>
    </domain>
    <domain>
        <recommendedName>
            <fullName evidence="36">3-phosphoshikimate 1-carboxyvinyltransferase</fullName>
            <ecNumber evidence="36">2.5.1.19</ecNumber>
        </recommendedName>
        <alternativeName>
            <fullName evidence="36">5-enolpyruvylshikimate-3-phosphate synthase</fullName>
            <shortName evidence="36">EPSP synthase</shortName>
            <shortName evidence="36">EPSPS</shortName>
        </alternativeName>
    </domain>
    <domain>
        <recommendedName>
            <fullName evidence="36">Shikimate kinase</fullName>
            <shortName evidence="36">SK</shortName>
            <ecNumber evidence="36">2.7.1.71</ecNumber>
        </recommendedName>
    </domain>
    <domain>
        <recommendedName>
            <fullName evidence="36">3-dehydroquinate dehydratase</fullName>
            <shortName evidence="36">3-dehydroquinase</shortName>
            <ecNumber evidence="36">4.2.1.10</ecNumber>
        </recommendedName>
    </domain>
    <domain>
        <recommendedName>
            <fullName evidence="36">Shikimate dehydrogenase</fullName>
            <ecNumber evidence="36">1.1.1.25</ecNumber>
        </recommendedName>
    </domain>
</protein>
<evidence type="ECO:0000256" key="3">
    <source>
        <dbReference type="ARBA" id="ARBA00004811"/>
    </source>
</evidence>
<feature type="binding site" evidence="36">
    <location>
        <begin position="1942"/>
        <end position="1949"/>
    </location>
    <ligand>
        <name>ATP</name>
        <dbReference type="ChEBI" id="CHEBI:30616"/>
    </ligand>
</feature>
<dbReference type="FunFam" id="3.40.50.300:FF:001256">
    <property type="entry name" value="Pentafunctional AROM polypeptide"/>
    <property type="match status" value="1"/>
</dbReference>
<keyword evidence="9" id="KW-0698">rRNA processing</keyword>
<evidence type="ECO:0000256" key="7">
    <source>
        <dbReference type="ARBA" id="ARBA00022472"/>
    </source>
</evidence>
<keyword evidence="25" id="KW-0175">Coiled coil</keyword>
<dbReference type="GO" id="GO:0003856">
    <property type="term" value="F:3-dehydroquinate synthase activity"/>
    <property type="evidence" value="ECO:0007669"/>
    <property type="project" value="UniProtKB-UniRule"/>
</dbReference>
<dbReference type="VEuPathDB" id="FungiDB:M747DRAFT_101385"/>
<feature type="binding site" evidence="36">
    <location>
        <begin position="1152"/>
        <end position="1155"/>
    </location>
    <ligand>
        <name>NAD(+)</name>
        <dbReference type="ChEBI" id="CHEBI:57540"/>
    </ligand>
</feature>
<dbReference type="PROSITE" id="PS50158">
    <property type="entry name" value="ZF_CCHC"/>
    <property type="match status" value="1"/>
</dbReference>
<comment type="pathway">
    <text evidence="3 36">Metabolic intermediate biosynthesis; chorismate biosynthesis; chorismate from D-erythrose 4-phosphate and phosphoenolpyruvate: step 6/7.</text>
</comment>
<dbReference type="CDD" id="cd01065">
    <property type="entry name" value="NAD_bind_Shikimate_DH"/>
    <property type="match status" value="1"/>
</dbReference>
<feature type="region of interest" description="Disordered" evidence="38">
    <location>
        <begin position="521"/>
        <end position="589"/>
    </location>
</feature>
<comment type="similarity">
    <text evidence="36">In the 3rd section; belongs to the shikimate kinase family.</text>
</comment>
<dbReference type="Proteomes" id="UP000068243">
    <property type="component" value="Unassembled WGS sequence"/>
</dbReference>
<evidence type="ECO:0000256" key="25">
    <source>
        <dbReference type="ARBA" id="ARBA00023054"/>
    </source>
</evidence>
<evidence type="ECO:0000256" key="17">
    <source>
        <dbReference type="ARBA" id="ARBA00022777"/>
    </source>
</evidence>
<dbReference type="EC" id="4.2.1.10" evidence="36"/>
<dbReference type="GO" id="GO:0009423">
    <property type="term" value="P:chorismate biosynthetic process"/>
    <property type="evidence" value="ECO:0007669"/>
    <property type="project" value="UniProtKB-UniRule"/>
</dbReference>
<evidence type="ECO:0000256" key="16">
    <source>
        <dbReference type="ARBA" id="ARBA00022771"/>
    </source>
</evidence>
<keyword evidence="8 36" id="KW-0963">Cytoplasm</keyword>
<dbReference type="Pfam" id="PF18317">
    <property type="entry name" value="SDH_C"/>
    <property type="match status" value="1"/>
</dbReference>
<dbReference type="GO" id="GO:0009073">
    <property type="term" value="P:aromatic amino acid family biosynthetic process"/>
    <property type="evidence" value="ECO:0007669"/>
    <property type="project" value="UniProtKB-UniRule"/>
</dbReference>
<evidence type="ECO:0000256" key="5">
    <source>
        <dbReference type="ARBA" id="ARBA00006994"/>
    </source>
</evidence>
<evidence type="ECO:0000256" key="18">
    <source>
        <dbReference type="ARBA" id="ARBA00022801"/>
    </source>
</evidence>
<evidence type="ECO:0000256" key="4">
    <source>
        <dbReference type="ARBA" id="ARBA00004842"/>
    </source>
</evidence>
<feature type="region of interest" description="Shikimate kinase" evidence="36">
    <location>
        <begin position="1935"/>
        <end position="2127"/>
    </location>
</feature>
<dbReference type="GO" id="GO:0003723">
    <property type="term" value="F:RNA binding"/>
    <property type="evidence" value="ECO:0007669"/>
    <property type="project" value="TreeGrafter"/>
</dbReference>
<dbReference type="Pfam" id="PF03159">
    <property type="entry name" value="XRN_N"/>
    <property type="match status" value="1"/>
</dbReference>
<keyword evidence="13" id="KW-0540">Nuclease</keyword>
<dbReference type="SUPFAM" id="SSF53223">
    <property type="entry name" value="Aminoacid dehydrogenase-like, N-terminal domain"/>
    <property type="match status" value="1"/>
</dbReference>
<evidence type="ECO:0000313" key="41">
    <source>
        <dbReference type="Proteomes" id="UP000068243"/>
    </source>
</evidence>
<dbReference type="GO" id="GO:0000956">
    <property type="term" value="P:nuclear-transcribed mRNA catabolic process"/>
    <property type="evidence" value="ECO:0007669"/>
    <property type="project" value="TreeGrafter"/>
</dbReference>
<dbReference type="Pfam" id="PF17846">
    <property type="entry name" value="XRN_M"/>
    <property type="match status" value="1"/>
</dbReference>
<dbReference type="InterPro" id="IPR016037">
    <property type="entry name" value="DHQ_synth_AroB"/>
</dbReference>
<dbReference type="HAMAP" id="MF_03143">
    <property type="entry name" value="Pentafunct_AroM"/>
    <property type="match status" value="1"/>
</dbReference>
<dbReference type="PROSITE" id="PS01128">
    <property type="entry name" value="SHIKIMATE_KINASE"/>
    <property type="match status" value="1"/>
</dbReference>
<dbReference type="CDD" id="cd00502">
    <property type="entry name" value="DHQase_I"/>
    <property type="match status" value="1"/>
</dbReference>
<dbReference type="EC" id="4.2.3.4" evidence="36"/>
<evidence type="ECO:0000256" key="32">
    <source>
        <dbReference type="ARBA" id="ARBA00046137"/>
    </source>
</evidence>
<feature type="active site" description="Schiff-base intermediate with substrate; for 3-dehydroquinate dehydratase activity" evidence="36">
    <location>
        <position position="2279"/>
    </location>
</feature>
<dbReference type="EC" id="1.1.1.25" evidence="36"/>
<dbReference type="VEuPathDB" id="FungiDB:ASPNIDRAFT2_1113837"/>
<dbReference type="CDD" id="cd00464">
    <property type="entry name" value="SK"/>
    <property type="match status" value="1"/>
</dbReference>
<dbReference type="EMBL" id="BCMY01000006">
    <property type="protein sequence ID" value="GAQ41877.1"/>
    <property type="molecule type" value="Genomic_DNA"/>
</dbReference>
<keyword evidence="28 36" id="KW-0456">Lyase</keyword>
<dbReference type="Gene3D" id="3.40.50.12390">
    <property type="match status" value="2"/>
</dbReference>
<feature type="compositionally biased region" description="Low complexity" evidence="38">
    <location>
        <begin position="992"/>
        <end position="1005"/>
    </location>
</feature>
<name>A0A100IIK0_ASPNG</name>
<dbReference type="Pfam" id="PF01202">
    <property type="entry name" value="SKI"/>
    <property type="match status" value="1"/>
</dbReference>
<keyword evidence="17 36" id="KW-0418">Kinase</keyword>
<dbReference type="Pfam" id="PF08501">
    <property type="entry name" value="Shikimate_dh_N"/>
    <property type="match status" value="1"/>
</dbReference>
<dbReference type="VEuPathDB" id="FungiDB:An08g06810"/>
<evidence type="ECO:0000259" key="39">
    <source>
        <dbReference type="PROSITE" id="PS50158"/>
    </source>
</evidence>
<evidence type="ECO:0000256" key="10">
    <source>
        <dbReference type="ARBA" id="ARBA00022605"/>
    </source>
</evidence>
<feature type="region of interest" description="3-dehydroquinase" evidence="36">
    <location>
        <begin position="2128"/>
        <end position="2348"/>
    </location>
</feature>
<dbReference type="InterPro" id="IPR013792">
    <property type="entry name" value="RNA3'P_cycl/enolpyr_Trfase_a/b"/>
</dbReference>
<dbReference type="PROSITE" id="PS00885">
    <property type="entry name" value="EPSP_SYNTHASE_2"/>
    <property type="match status" value="1"/>
</dbReference>
<dbReference type="FunFam" id="3.20.20.70:FF:000135">
    <property type="entry name" value="Pentafunctional AROM polypeptide"/>
    <property type="match status" value="1"/>
</dbReference>
<comment type="similarity">
    <text evidence="36">In the N-terminal section; belongs to the sugar phosphate cyclases superfamily. Dehydroquinate synthase family.</text>
</comment>
<dbReference type="GO" id="GO:0005737">
    <property type="term" value="C:cytoplasm"/>
    <property type="evidence" value="ECO:0007669"/>
    <property type="project" value="UniProtKB-SubCell"/>
</dbReference>
<dbReference type="InterPro" id="IPR001381">
    <property type="entry name" value="DHquinase_I"/>
</dbReference>
<keyword evidence="29" id="KW-0539">Nucleus</keyword>
<evidence type="ECO:0000256" key="38">
    <source>
        <dbReference type="SAM" id="MobiDB-lite"/>
    </source>
</evidence>
<evidence type="ECO:0000256" key="11">
    <source>
        <dbReference type="ARBA" id="ARBA00022664"/>
    </source>
</evidence>
<keyword evidence="19 36" id="KW-0862">Zinc</keyword>
<comment type="subunit">
    <text evidence="33">Interacts with RAI1; the interaction is direct, stabilizes RAT1 protein structure and may stimulate its exoribonuclease activity. The interaction also stimulates RAI1 pyrophosphohydrolase activity, probably by recruiting it to mRNA substrates.</text>
</comment>
<feature type="binding site" evidence="36">
    <location>
        <position position="1321"/>
    </location>
    <ligand>
        <name>7-phospho-2-dehydro-3-deoxy-D-arabino-heptonate</name>
        <dbReference type="ChEBI" id="CHEBI:58394"/>
    </ligand>
</feature>
<evidence type="ECO:0000256" key="8">
    <source>
        <dbReference type="ARBA" id="ARBA00022490"/>
    </source>
</evidence>
<keyword evidence="24" id="KW-0805">Transcription regulation</keyword>
<evidence type="ECO:0000256" key="34">
    <source>
        <dbReference type="ARBA" id="ARBA00048567"/>
    </source>
</evidence>
<keyword evidence="10 36" id="KW-0028">Amino-acid biosynthesis</keyword>
<dbReference type="FunFam" id="3.40.50.1970:FF:000007">
    <property type="entry name" value="Pentafunctional AROM polypeptide"/>
    <property type="match status" value="1"/>
</dbReference>
<comment type="subunit">
    <text evidence="36">Homodimer.</text>
</comment>
<feature type="region of interest" description="Disordered" evidence="38">
    <location>
        <begin position="111"/>
        <end position="134"/>
    </location>
</feature>
<dbReference type="SUPFAM" id="SSF55205">
    <property type="entry name" value="EPT/RTPC-like"/>
    <property type="match status" value="1"/>
</dbReference>
<feature type="binding site" evidence="36">
    <location>
        <begin position="1185"/>
        <end position="1187"/>
    </location>
    <ligand>
        <name>NAD(+)</name>
        <dbReference type="ChEBI" id="CHEBI:57540"/>
    </ligand>
</feature>
<comment type="function">
    <text evidence="35 36">The AROM polypeptide catalyzes 5 consecutive enzymatic reactions in prechorismate polyaromatic amino acid biosynthesis.</text>
</comment>
<comment type="similarity">
    <text evidence="36">In the 2nd section; belongs to the EPSP synthase family.</text>
</comment>
<dbReference type="Gene3D" id="3.65.10.10">
    <property type="entry name" value="Enolpyruvate transferase domain"/>
    <property type="match status" value="2"/>
</dbReference>
<feature type="binding site" evidence="36">
    <location>
        <position position="1342"/>
    </location>
    <ligand>
        <name>7-phospho-2-dehydro-3-deoxy-D-arabino-heptonate</name>
        <dbReference type="ChEBI" id="CHEBI:58394"/>
    </ligand>
</feature>
<dbReference type="InterPro" id="IPR031322">
    <property type="entry name" value="Shikimate/glucono_kinase"/>
</dbReference>
<dbReference type="InterPro" id="IPR001986">
    <property type="entry name" value="Enolpyruvate_Tfrase_dom"/>
</dbReference>
<evidence type="ECO:0000256" key="31">
    <source>
        <dbReference type="ARBA" id="ARBA00044633"/>
    </source>
</evidence>
<feature type="compositionally biased region" description="Gly residues" evidence="38">
    <location>
        <begin position="1039"/>
        <end position="1048"/>
    </location>
</feature>
<dbReference type="InterPro" id="IPR023193">
    <property type="entry name" value="EPSP_synthase_CS"/>
</dbReference>
<dbReference type="FunFam" id="1.20.1090.10:FF:000007">
    <property type="entry name" value="Pentafunctional AROM polypeptide"/>
    <property type="match status" value="1"/>
</dbReference>
<dbReference type="GO" id="GO:0006397">
    <property type="term" value="P:mRNA processing"/>
    <property type="evidence" value="ECO:0007669"/>
    <property type="project" value="UniProtKB-KW"/>
</dbReference>
<dbReference type="FunFam" id="3.40.50.12390:FF:000003">
    <property type="entry name" value="5'-3' exoribonuclease"/>
    <property type="match status" value="1"/>
</dbReference>
<keyword evidence="14 36" id="KW-0479">Metal-binding</keyword>
<feature type="region of interest" description="Shikimate dehydrogenase" evidence="36">
    <location>
        <begin position="2361"/>
        <end position="2657"/>
    </location>
</feature>
<feature type="binding site" evidence="36">
    <location>
        <position position="1223"/>
    </location>
    <ligand>
        <name>7-phospho-2-dehydro-3-deoxy-D-arabino-heptonate</name>
        <dbReference type="ChEBI" id="CHEBI:58394"/>
    </ligand>
</feature>
<keyword evidence="21 36" id="KW-0067">ATP-binding</keyword>
<dbReference type="PROSITE" id="PS01028">
    <property type="entry name" value="DEHYDROQUINASE_I"/>
    <property type="match status" value="1"/>
</dbReference>
<dbReference type="Gene3D" id="3.40.50.300">
    <property type="entry name" value="P-loop containing nucleotide triphosphate hydrolases"/>
    <property type="match status" value="1"/>
</dbReference>
<keyword evidence="22 36" id="KW-0521">NADP</keyword>
<dbReference type="VEuPathDB" id="FungiDB:M747DRAFT_101380"/>
<dbReference type="HAMAP" id="MF_00109">
    <property type="entry name" value="Shikimate_kinase"/>
    <property type="match status" value="1"/>
</dbReference>
<comment type="pathway">
    <text evidence="36">Metabolic intermediate biosynthesis; chorismate biosynthesis; chorismate from D-erythrose 4-phosphate and phosphoenolpyruvate: step 2/7.</text>
</comment>
<feature type="compositionally biased region" description="Basic and acidic residues" evidence="38">
    <location>
        <begin position="418"/>
        <end position="437"/>
    </location>
</feature>
<keyword evidence="12 36" id="KW-0808">Transferase</keyword>
<evidence type="ECO:0000256" key="24">
    <source>
        <dbReference type="ARBA" id="ARBA00023015"/>
    </source>
</evidence>
<dbReference type="Gene3D" id="3.40.50.720">
    <property type="entry name" value="NAD(P)-binding Rossmann-like Domain"/>
    <property type="match status" value="1"/>
</dbReference>
<feature type="binding site" evidence="36">
    <location>
        <position position="1427"/>
    </location>
    <ligand>
        <name>7-phospho-2-dehydro-3-deoxy-D-arabino-heptonate</name>
        <dbReference type="ChEBI" id="CHEBI:58394"/>
    </ligand>
</feature>
<dbReference type="InterPro" id="IPR006264">
    <property type="entry name" value="EPSP_synthase"/>
</dbReference>
<keyword evidence="23 36" id="KW-0560">Oxidoreductase</keyword>
<keyword evidence="18" id="KW-0378">Hydrolase</keyword>
<feature type="binding site" evidence="36">
    <location>
        <begin position="1115"/>
        <end position="1117"/>
    </location>
    <ligand>
        <name>NAD(+)</name>
        <dbReference type="ChEBI" id="CHEBI:57540"/>
    </ligand>
</feature>
<evidence type="ECO:0000256" key="30">
    <source>
        <dbReference type="ARBA" id="ARBA00023268"/>
    </source>
</evidence>
<feature type="binding site" evidence="36">
    <location>
        <position position="1358"/>
    </location>
    <ligand>
        <name>7-phospho-2-dehydro-3-deoxy-D-arabino-heptonate</name>
        <dbReference type="ChEBI" id="CHEBI:58394"/>
    </ligand>
</feature>
<comment type="subcellular location">
    <subcellularLocation>
        <location evidence="2 36">Cytoplasm</location>
    </subcellularLocation>
    <subcellularLocation>
        <location evidence="1">Nucleus</location>
    </subcellularLocation>
</comment>
<dbReference type="VEuPathDB" id="FungiDB:An08g06790"/>
<dbReference type="Gene3D" id="3.40.50.10860">
    <property type="entry name" value="Leucine Dehydrogenase, chain A, domain 1"/>
    <property type="match status" value="1"/>
</dbReference>
<feature type="binding site" evidence="36">
    <location>
        <begin position="1250"/>
        <end position="1253"/>
    </location>
    <ligand>
        <name>NAD(+)</name>
        <dbReference type="ChEBI" id="CHEBI:57540"/>
    </ligand>
</feature>
<feature type="binding site" evidence="36">
    <location>
        <begin position="1335"/>
        <end position="1339"/>
    </location>
    <ligand>
        <name>7-phospho-2-dehydro-3-deoxy-D-arabino-heptonate</name>
        <dbReference type="ChEBI" id="CHEBI:58394"/>
    </ligand>
</feature>
<evidence type="ECO:0000256" key="14">
    <source>
        <dbReference type="ARBA" id="ARBA00022723"/>
    </source>
</evidence>
<feature type="binding site" evidence="36">
    <location>
        <position position="1232"/>
    </location>
    <ligand>
        <name>NAD(+)</name>
        <dbReference type="ChEBI" id="CHEBI:57540"/>
    </ligand>
</feature>
<keyword evidence="30 36" id="KW-0511">Multifunctional enzyme</keyword>
<feature type="region of interest" description="Disordered" evidence="38">
    <location>
        <begin position="418"/>
        <end position="471"/>
    </location>
</feature>
<feature type="compositionally biased region" description="Gly residues" evidence="38">
    <location>
        <begin position="952"/>
        <end position="972"/>
    </location>
</feature>
<feature type="region of interest" description="Disordered" evidence="38">
    <location>
        <begin position="915"/>
        <end position="973"/>
    </location>
</feature>
<evidence type="ECO:0000256" key="2">
    <source>
        <dbReference type="ARBA" id="ARBA00004496"/>
    </source>
</evidence>
<dbReference type="VEuPathDB" id="FungiDB:ATCC64974_101070"/>
<gene>
    <name evidence="40" type="ORF">ABL_04538</name>
</gene>
<dbReference type="NCBIfam" id="TIGR01356">
    <property type="entry name" value="aroA"/>
    <property type="match status" value="1"/>
</dbReference>
<dbReference type="GO" id="GO:0004534">
    <property type="term" value="F:5'-3' RNA exonuclease activity"/>
    <property type="evidence" value="ECO:0007669"/>
    <property type="project" value="UniProtKB-ARBA"/>
</dbReference>
<dbReference type="CDD" id="cd08195">
    <property type="entry name" value="DHQS"/>
    <property type="match status" value="1"/>
</dbReference>
<dbReference type="InterPro" id="IPR041121">
    <property type="entry name" value="SDH_C"/>
</dbReference>
<dbReference type="SUPFAM" id="SSF51569">
    <property type="entry name" value="Aldolase"/>
    <property type="match status" value="1"/>
</dbReference>
<dbReference type="NCBIfam" id="TIGR01093">
    <property type="entry name" value="aroD"/>
    <property type="match status" value="1"/>
</dbReference>
<evidence type="ECO:0000256" key="23">
    <source>
        <dbReference type="ARBA" id="ARBA00023002"/>
    </source>
</evidence>
<accession>A0A100IIK0</accession>
<dbReference type="FunFam" id="1.25.40.1050:FF:000002">
    <property type="entry name" value="5'-3' exoribonuclease"/>
    <property type="match status" value="1"/>
</dbReference>
<comment type="caution">
    <text evidence="40">The sequence shown here is derived from an EMBL/GenBank/DDBJ whole genome shotgun (WGS) entry which is preliminary data.</text>
</comment>
<keyword evidence="16 37" id="KW-0863">Zinc-finger</keyword>
<dbReference type="InterPro" id="IPR018508">
    <property type="entry name" value="3-dehydroquinate_DH_AS"/>
</dbReference>
<dbReference type="PANTHER" id="PTHR12341:SF41">
    <property type="entry name" value="5'-3' EXORIBONUCLEASE 2"/>
    <property type="match status" value="1"/>
</dbReference>
<dbReference type="FunFam" id="3.65.10.10:FF:000008">
    <property type="entry name" value="Pentafunctional AROM polypeptide"/>
    <property type="match status" value="1"/>
</dbReference>
<comment type="cofactor">
    <cofactor evidence="36">
        <name>Zn(2+)</name>
        <dbReference type="ChEBI" id="CHEBI:29105"/>
    </cofactor>
    <text evidence="36">Binds 2 Zn(2+) ions per subunit.</text>
</comment>
<dbReference type="SUPFAM" id="SSF51735">
    <property type="entry name" value="NAD(P)-binding Rossmann-fold domains"/>
    <property type="match status" value="1"/>
</dbReference>
<dbReference type="GO" id="GO:0008270">
    <property type="term" value="F:zinc ion binding"/>
    <property type="evidence" value="ECO:0007669"/>
    <property type="project" value="UniProtKB-KW"/>
</dbReference>
<evidence type="ECO:0000256" key="36">
    <source>
        <dbReference type="HAMAP-Rule" id="MF_03143"/>
    </source>
</evidence>
<dbReference type="InterPro" id="IPR010110">
    <property type="entry name" value="Shikimate_DH_AroM-type"/>
</dbReference>
<feature type="compositionally biased region" description="Basic and acidic residues" evidence="38">
    <location>
        <begin position="121"/>
        <end position="134"/>
    </location>
</feature>
<evidence type="ECO:0000256" key="21">
    <source>
        <dbReference type="ARBA" id="ARBA00022840"/>
    </source>
</evidence>
<dbReference type="CDD" id="cd01556">
    <property type="entry name" value="EPSP_synthase"/>
    <property type="match status" value="1"/>
</dbReference>
<dbReference type="GO" id="GO:0004765">
    <property type="term" value="F:shikimate kinase activity"/>
    <property type="evidence" value="ECO:0007669"/>
    <property type="project" value="UniProtKB-UniRule"/>
</dbReference>
<dbReference type="InterPro" id="IPR023000">
    <property type="entry name" value="Shikimate_kinase_CS"/>
</dbReference>
<dbReference type="InterPro" id="IPR036291">
    <property type="entry name" value="NAD(P)-bd_dom_sf"/>
</dbReference>
<dbReference type="PROSITE" id="PS00104">
    <property type="entry name" value="EPSP_SYNTHASE_1"/>
    <property type="match status" value="1"/>
</dbReference>
<keyword evidence="7" id="KW-0806">Transcription termination</keyword>
<evidence type="ECO:0000256" key="33">
    <source>
        <dbReference type="ARBA" id="ARBA00046943"/>
    </source>
</evidence>
<feature type="active site" description="Proton acceptor; for 3-dehydroquinate dehydratase activity" evidence="36">
    <location>
        <position position="2251"/>
    </location>
</feature>
<feature type="compositionally biased region" description="Acidic residues" evidence="38">
    <location>
        <begin position="526"/>
        <end position="537"/>
    </location>
</feature>
<dbReference type="GO" id="GO:0005634">
    <property type="term" value="C:nucleus"/>
    <property type="evidence" value="ECO:0007669"/>
    <property type="project" value="UniProtKB-SubCell"/>
</dbReference>
<dbReference type="GO" id="GO:0004764">
    <property type="term" value="F:shikimate 3-dehydrogenase (NADP+) activity"/>
    <property type="evidence" value="ECO:0007669"/>
    <property type="project" value="UniProtKB-UniRule"/>
</dbReference>
<feature type="active site" description="Proton acceptor; for 3-dehydroquinate synthase activity" evidence="36">
    <location>
        <position position="1331"/>
    </location>
</feature>
<feature type="region of interest" description="3-dehydroquinate synthase" evidence="36">
    <location>
        <begin position="1"/>
        <end position="1455"/>
    </location>
</feature>
<dbReference type="InterPro" id="IPR000623">
    <property type="entry name" value="Shikimate_kinase/TSH1"/>
</dbReference>
<dbReference type="Gene3D" id="3.20.20.70">
    <property type="entry name" value="Aldolase class I"/>
    <property type="match status" value="1"/>
</dbReference>
<feature type="binding site" evidence="36">
    <location>
        <position position="1233"/>
    </location>
    <ligand>
        <name>7-phospho-2-dehydro-3-deoxy-D-arabino-heptonate</name>
        <dbReference type="ChEBI" id="CHEBI:58394"/>
    </ligand>
</feature>
<dbReference type="GO" id="GO:0006364">
    <property type="term" value="P:rRNA processing"/>
    <property type="evidence" value="ECO:0007669"/>
    <property type="project" value="UniProtKB-KW"/>
</dbReference>
<dbReference type="InterPro" id="IPR046346">
    <property type="entry name" value="Aminoacid_DH-like_N_sf"/>
</dbReference>
<evidence type="ECO:0000256" key="20">
    <source>
        <dbReference type="ARBA" id="ARBA00022839"/>
    </source>
</evidence>
<dbReference type="VEuPathDB" id="FungiDB:ATCC64974_101060"/>
<comment type="similarity">
    <text evidence="36">In the C-terminal section; belongs to the shikimate dehydrogenase family.</text>
</comment>
<dbReference type="NCBIfam" id="TIGR01809">
    <property type="entry name" value="Shik-DH-AROM"/>
    <property type="match status" value="1"/>
</dbReference>
<dbReference type="Gene3D" id="3.40.50.1970">
    <property type="match status" value="1"/>
</dbReference>
<comment type="function">
    <text evidence="32">Possesses 5'-&gt;3' exoribonuclease activity. Required for the processing of nuclear mRNA and rRNA precursors. May promote the termination of transcription by RNA polymerase II. Essential for vegetative cell growth and chromosome segregation.</text>
</comment>
<dbReference type="PRINTS" id="PR01100">
    <property type="entry name" value="SHIKIMTKNASE"/>
</dbReference>
<dbReference type="InterPro" id="IPR001878">
    <property type="entry name" value="Znf_CCHC"/>
</dbReference>
<dbReference type="InterPro" id="IPR027417">
    <property type="entry name" value="P-loop_NTPase"/>
</dbReference>
<evidence type="ECO:0000256" key="9">
    <source>
        <dbReference type="ARBA" id="ARBA00022552"/>
    </source>
</evidence>
<comment type="similarity">
    <text evidence="5">Belongs to the 5'-3' exonuclease family. XRN2/RAT1 subfamily.</text>
</comment>
<comment type="catalytic activity">
    <reaction evidence="36">
        <text>3-dehydroquinate = 3-dehydroshikimate + H2O</text>
        <dbReference type="Rhea" id="RHEA:21096"/>
        <dbReference type="ChEBI" id="CHEBI:15377"/>
        <dbReference type="ChEBI" id="CHEBI:16630"/>
        <dbReference type="ChEBI" id="CHEBI:32364"/>
        <dbReference type="EC" id="4.2.1.10"/>
    </reaction>
</comment>
<feature type="active site" description="For EPSP synthase activity" evidence="36">
    <location>
        <position position="1895"/>
    </location>
</feature>
<feature type="binding site" evidence="36">
    <location>
        <position position="1358"/>
    </location>
    <ligand>
        <name>Zn(2+)</name>
        <dbReference type="ChEBI" id="CHEBI:29105"/>
        <note>catalytic</note>
    </ligand>
</feature>
<feature type="binding site" evidence="36">
    <location>
        <begin position="1210"/>
        <end position="1211"/>
    </location>
    <ligand>
        <name>NAD(+)</name>
        <dbReference type="ChEBI" id="CHEBI:57540"/>
    </ligand>
</feature>
<dbReference type="InterPro" id="IPR004859">
    <property type="entry name" value="Xrn1_N"/>
</dbReference>
<evidence type="ECO:0000256" key="22">
    <source>
        <dbReference type="ARBA" id="ARBA00022857"/>
    </source>
</evidence>
<dbReference type="NCBIfam" id="TIGR01357">
    <property type="entry name" value="aroB"/>
    <property type="match status" value="1"/>
</dbReference>
<dbReference type="Pfam" id="PF24621">
    <property type="entry name" value="DHQS_C"/>
    <property type="match status" value="1"/>
</dbReference>
<comment type="pathway">
    <text evidence="36">Metabolic intermediate biosynthesis; chorismate biosynthesis; chorismate from D-erythrose 4-phosphate and phosphoenolpyruvate: step 4/7.</text>
</comment>
<reference evidence="41" key="1">
    <citation type="journal article" date="2016" name="Genome Announc.">
        <title>Draft genome sequence of Aspergillus niger strain An76.</title>
        <authorList>
            <person name="Gong W."/>
            <person name="Cheng Z."/>
            <person name="Zhang H."/>
            <person name="Liu L."/>
            <person name="Gao P."/>
            <person name="Wang L."/>
        </authorList>
    </citation>
    <scope>NUCLEOTIDE SEQUENCE [LARGE SCALE GENOMIC DNA]</scope>
    <source>
        <strain evidence="41">An76</strain>
    </source>
</reference>
<dbReference type="GO" id="GO:0003855">
    <property type="term" value="F:3-dehydroquinate dehydratase activity"/>
    <property type="evidence" value="ECO:0007669"/>
    <property type="project" value="UniProtKB-UniRule"/>
</dbReference>
<comment type="similarity">
    <text evidence="6">Belongs to the EPSP synthase family.</text>
</comment>
<keyword evidence="20" id="KW-0269">Exonuclease</keyword>
<dbReference type="InterPro" id="IPR027073">
    <property type="entry name" value="5_3_exoribonuclease"/>
</dbReference>
<comment type="catalytic activity">
    <reaction evidence="31">
        <text>3-phosphoshikimate + phosphoenolpyruvate = 5-O-(1-carboxyvinyl)-3-phosphoshikimate + phosphate</text>
        <dbReference type="Rhea" id="RHEA:21256"/>
        <dbReference type="ChEBI" id="CHEBI:43474"/>
        <dbReference type="ChEBI" id="CHEBI:57701"/>
        <dbReference type="ChEBI" id="CHEBI:58702"/>
        <dbReference type="ChEBI" id="CHEBI:145989"/>
        <dbReference type="EC" id="2.5.1.19"/>
    </reaction>
    <physiologicalReaction direction="left-to-right" evidence="31">
        <dbReference type="Rhea" id="RHEA:21257"/>
    </physiologicalReaction>
</comment>
<dbReference type="Gene3D" id="1.25.40.1050">
    <property type="match status" value="1"/>
</dbReference>